<feature type="transmembrane region" description="Helical" evidence="1">
    <location>
        <begin position="185"/>
        <end position="205"/>
    </location>
</feature>
<feature type="transmembrane region" description="Helical" evidence="1">
    <location>
        <begin position="33"/>
        <end position="54"/>
    </location>
</feature>
<dbReference type="PANTHER" id="PTHR19353:SF73">
    <property type="entry name" value="FATTY ACID DESATURASE"/>
    <property type="match status" value="1"/>
</dbReference>
<reference evidence="3" key="1">
    <citation type="journal article" date="2017" name="Science">
        <title>Giant viruses with an expanded complement of translation system components.</title>
        <authorList>
            <person name="Schulz F."/>
            <person name="Yutin N."/>
            <person name="Ivanova N.N."/>
            <person name="Ortega D.R."/>
            <person name="Lee T.K."/>
            <person name="Vierheilig J."/>
            <person name="Daims H."/>
            <person name="Horn M."/>
            <person name="Wagner M."/>
            <person name="Jensen G.J."/>
            <person name="Kyrpides N.C."/>
            <person name="Koonin E.V."/>
            <person name="Woyke T."/>
        </authorList>
    </citation>
    <scope>NUCLEOTIDE SEQUENCE</scope>
    <source>
        <strain evidence="3">CTV1</strain>
    </source>
</reference>
<proteinExistence type="predicted"/>
<dbReference type="InterPro" id="IPR012171">
    <property type="entry name" value="Fatty_acid_desaturase"/>
</dbReference>
<evidence type="ECO:0000256" key="1">
    <source>
        <dbReference type="SAM" id="Phobius"/>
    </source>
</evidence>
<keyword evidence="1" id="KW-1133">Transmembrane helix</keyword>
<dbReference type="Pfam" id="PF00487">
    <property type="entry name" value="FA_desaturase"/>
    <property type="match status" value="1"/>
</dbReference>
<organism evidence="3">
    <name type="scientific">Catovirus CTV1</name>
    <dbReference type="NCBI Taxonomy" id="1977631"/>
    <lineage>
        <taxon>Viruses</taxon>
        <taxon>Varidnaviria</taxon>
        <taxon>Bamfordvirae</taxon>
        <taxon>Nucleocytoviricota</taxon>
        <taxon>Megaviricetes</taxon>
        <taxon>Imitervirales</taxon>
        <taxon>Mimiviridae</taxon>
        <taxon>Klosneuvirinae</taxon>
        <taxon>Catovirus</taxon>
    </lineage>
</organism>
<dbReference type="PANTHER" id="PTHR19353">
    <property type="entry name" value="FATTY ACID DESATURASE 2"/>
    <property type="match status" value="1"/>
</dbReference>
<keyword evidence="1" id="KW-0812">Transmembrane</keyword>
<dbReference type="GO" id="GO:0016020">
    <property type="term" value="C:membrane"/>
    <property type="evidence" value="ECO:0007669"/>
    <property type="project" value="TreeGrafter"/>
</dbReference>
<protein>
    <submittedName>
        <fullName evidence="3">Fatty acid desaturase</fullName>
    </submittedName>
</protein>
<feature type="transmembrane region" description="Helical" evidence="1">
    <location>
        <begin position="133"/>
        <end position="155"/>
    </location>
</feature>
<keyword evidence="1" id="KW-0472">Membrane</keyword>
<evidence type="ECO:0000313" key="3">
    <source>
        <dbReference type="EMBL" id="ARF08752.1"/>
    </source>
</evidence>
<gene>
    <name evidence="3" type="ORF">Catovirus_1_802</name>
</gene>
<dbReference type="EMBL" id="KY684083">
    <property type="protein sequence ID" value="ARF08752.1"/>
    <property type="molecule type" value="Genomic_DNA"/>
</dbReference>
<feature type="transmembrane region" description="Helical" evidence="1">
    <location>
        <begin position="75"/>
        <end position="96"/>
    </location>
</feature>
<feature type="domain" description="Fatty acid desaturase" evidence="2">
    <location>
        <begin position="44"/>
        <end position="281"/>
    </location>
</feature>
<dbReference type="GO" id="GO:0016717">
    <property type="term" value="F:oxidoreductase activity, acting on paired donors, with oxidation of a pair of donors resulting in the reduction of molecular oxygen to two molecules of water"/>
    <property type="evidence" value="ECO:0007669"/>
    <property type="project" value="TreeGrafter"/>
</dbReference>
<evidence type="ECO:0000259" key="2">
    <source>
        <dbReference type="Pfam" id="PF00487"/>
    </source>
</evidence>
<accession>A0A1V0SAL5</accession>
<dbReference type="GO" id="GO:0006629">
    <property type="term" value="P:lipid metabolic process"/>
    <property type="evidence" value="ECO:0007669"/>
    <property type="project" value="InterPro"/>
</dbReference>
<name>A0A1V0SAL5_9VIRU</name>
<sequence>MELSEKGKVYNHISKYASPSWVKSFWNLLSTSILLYICFTSTNYWLLPLFSLTLMRTFIIFHDIGHESFFPDKKFNYFVGLIVGTIVVTPFSNWTFGHNHHHKHSNKLDRKQYSQTAPWDVERYKKESFWNRLIYKFAYGKYTLFTVVPWLYFIIVQHTTAFWYENLIHICYLTMLYLYCDFYTFAYILIAYWIAALCGFILFHAQHTFDGVYKEKEKEWDYFKNGMYGSSYVQIPWYLKYFTCGIEYHHIHHLNTLVPSYNLKRCHDESGELFKDVKKIYITDILKSLHYSLYNVTAKCFEDVYFH</sequence>
<dbReference type="InterPro" id="IPR005804">
    <property type="entry name" value="FA_desaturase_dom"/>
</dbReference>